<dbReference type="GO" id="GO:0006417">
    <property type="term" value="P:regulation of translation"/>
    <property type="evidence" value="ECO:0007669"/>
    <property type="project" value="EnsemblFungi"/>
</dbReference>
<comment type="similarity">
    <text evidence="5">Belongs to the class I-like SAM-binding methyltransferase superfamily. EFM4 family.</text>
</comment>
<comment type="function">
    <text evidence="5">S-adenosyl-L-methionine-dependent protein-lysine N-methyltransferase that mono- and dimethylates elongation factor 1-alpha at 'Lys-316'. May play a role in intracellular transport.</text>
</comment>
<dbReference type="GO" id="GO:0032259">
    <property type="term" value="P:methylation"/>
    <property type="evidence" value="ECO:0007669"/>
    <property type="project" value="UniProtKB-KW"/>
</dbReference>
<feature type="domain" description="Methyltransferase" evidence="6">
    <location>
        <begin position="69"/>
        <end position="202"/>
    </location>
</feature>
<evidence type="ECO:0000256" key="4">
    <source>
        <dbReference type="ARBA" id="ARBA00022691"/>
    </source>
</evidence>
<dbReference type="eggNOG" id="KOG1271">
    <property type="taxonomic scope" value="Eukaryota"/>
</dbReference>
<dbReference type="HOGENOM" id="CLU_044783_1_0_1"/>
<dbReference type="KEGG" id="erc:Ecym_4320"/>
<dbReference type="InterPro" id="IPR025714">
    <property type="entry name" value="Methyltranfer_dom"/>
</dbReference>
<dbReference type="InterPro" id="IPR026635">
    <property type="entry name" value="Efm4/METTL10"/>
</dbReference>
<dbReference type="AlphaFoldDB" id="G8JTN0"/>
<dbReference type="EC" id="2.1.1.-" evidence="5"/>
<dbReference type="OMA" id="PTPSFQF"/>
<comment type="subcellular location">
    <subcellularLocation>
        <location evidence="5">Cytoplasm</location>
    </subcellularLocation>
</comment>
<evidence type="ECO:0000313" key="7">
    <source>
        <dbReference type="EMBL" id="AET39383.1"/>
    </source>
</evidence>
<dbReference type="STRING" id="931890.G8JTN0"/>
<dbReference type="CDD" id="cd02440">
    <property type="entry name" value="AdoMet_MTases"/>
    <property type="match status" value="1"/>
</dbReference>
<dbReference type="InParanoid" id="G8JTN0"/>
<protein>
    <recommendedName>
        <fullName evidence="5">Protein-lysine N-methyltransferase EFM4</fullName>
        <ecNumber evidence="5">2.1.1.-</ecNumber>
    </recommendedName>
    <alternativeName>
        <fullName evidence="5">Elongation factor methyltransferase 4</fullName>
    </alternativeName>
</protein>
<keyword evidence="2 5" id="KW-0489">Methyltransferase</keyword>
<dbReference type="RefSeq" id="XP_003646200.1">
    <property type="nucleotide sequence ID" value="XM_003646152.1"/>
</dbReference>
<dbReference type="InterPro" id="IPR029063">
    <property type="entry name" value="SAM-dependent_MTases_sf"/>
</dbReference>
<name>G8JTN0_ERECY</name>
<dbReference type="PANTHER" id="PTHR12843:SF5">
    <property type="entry name" value="EEF1A LYSINE METHYLTRANSFERASE 2"/>
    <property type="match status" value="1"/>
</dbReference>
<evidence type="ECO:0000256" key="5">
    <source>
        <dbReference type="HAMAP-Rule" id="MF_03188"/>
    </source>
</evidence>
<evidence type="ECO:0000256" key="3">
    <source>
        <dbReference type="ARBA" id="ARBA00022679"/>
    </source>
</evidence>
<sequence length="234" mass="26362">MKSGRMEDTTKLNKSRLGTREYWEEFYRVEKRNFEKDGEDIGECWFSDTNATEKMVEFLKEVAAHGYLKESCSVLDVGSGNGHLLFELVEAGFCGRMVGVDYAEQSVEFAGEVLKRRYGDKAKQVKFEVGDVFSGEWQPGRFDVVLDKGTLDAIALTEEGRTAVEKYASVVDRVLEHNGVFLITSCNFTEEELVEIVEGASSLRKWRHIEYPAFVFGGVKGSVLCSVAFVKDSR</sequence>
<dbReference type="PANTHER" id="PTHR12843">
    <property type="entry name" value="PROTEIN-LYSINE N-METHYLTRANSFERASE METTL10"/>
    <property type="match status" value="1"/>
</dbReference>
<keyword evidence="4 5" id="KW-0949">S-adenosyl-L-methionine</keyword>
<dbReference type="FunCoup" id="G8JTN0">
    <property type="interactions" value="732"/>
</dbReference>
<dbReference type="GO" id="GO:0005737">
    <property type="term" value="C:cytoplasm"/>
    <property type="evidence" value="ECO:0007669"/>
    <property type="project" value="UniProtKB-SubCell"/>
</dbReference>
<accession>G8JTN0</accession>
<keyword evidence="1 5" id="KW-0963">Cytoplasm</keyword>
<dbReference type="HAMAP" id="MF_03188">
    <property type="entry name" value="Methyltr_EFM4"/>
    <property type="match status" value="1"/>
</dbReference>
<evidence type="ECO:0000313" key="8">
    <source>
        <dbReference type="Proteomes" id="UP000006790"/>
    </source>
</evidence>
<dbReference type="Gene3D" id="3.40.50.150">
    <property type="entry name" value="Vaccinia Virus protein VP39"/>
    <property type="match status" value="1"/>
</dbReference>
<keyword evidence="3 5" id="KW-0808">Transferase</keyword>
<keyword evidence="8" id="KW-1185">Reference proteome</keyword>
<organism evidence="7 8">
    <name type="scientific">Eremothecium cymbalariae (strain CBS 270.75 / DBVPG 7215 / KCTC 17166 / NRRL Y-17582)</name>
    <name type="common">Yeast</name>
    <dbReference type="NCBI Taxonomy" id="931890"/>
    <lineage>
        <taxon>Eukaryota</taxon>
        <taxon>Fungi</taxon>
        <taxon>Dikarya</taxon>
        <taxon>Ascomycota</taxon>
        <taxon>Saccharomycotina</taxon>
        <taxon>Saccharomycetes</taxon>
        <taxon>Saccharomycetales</taxon>
        <taxon>Saccharomycetaceae</taxon>
        <taxon>Eremothecium</taxon>
    </lineage>
</organism>
<dbReference type="GeneID" id="11471304"/>
<dbReference type="SUPFAM" id="SSF53335">
    <property type="entry name" value="S-adenosyl-L-methionine-dependent methyltransferases"/>
    <property type="match status" value="1"/>
</dbReference>
<dbReference type="Pfam" id="PF13847">
    <property type="entry name" value="Methyltransf_31"/>
    <property type="match status" value="1"/>
</dbReference>
<proteinExistence type="inferred from homology"/>
<evidence type="ECO:0000259" key="6">
    <source>
        <dbReference type="Pfam" id="PF13847"/>
    </source>
</evidence>
<dbReference type="Proteomes" id="UP000006790">
    <property type="component" value="Chromosome 4"/>
</dbReference>
<gene>
    <name evidence="5" type="primary">EFM4</name>
    <name evidence="7" type="ordered locus">Ecym_4320</name>
</gene>
<evidence type="ECO:0000256" key="1">
    <source>
        <dbReference type="ARBA" id="ARBA00022490"/>
    </source>
</evidence>
<dbReference type="GO" id="GO:0016192">
    <property type="term" value="P:vesicle-mediated transport"/>
    <property type="evidence" value="ECO:0007669"/>
    <property type="project" value="UniProtKB-UniRule"/>
</dbReference>
<dbReference type="EMBL" id="CP002500">
    <property type="protein sequence ID" value="AET39383.1"/>
    <property type="molecule type" value="Genomic_DNA"/>
</dbReference>
<evidence type="ECO:0000256" key="2">
    <source>
        <dbReference type="ARBA" id="ARBA00022603"/>
    </source>
</evidence>
<dbReference type="OrthoDB" id="10069295at2759"/>
<keyword evidence="5" id="KW-0813">Transport</keyword>
<reference evidence="8" key="1">
    <citation type="journal article" date="2012" name="G3 (Bethesda)">
        <title>Pichia sorbitophila, an interspecies yeast hybrid reveals early steps of genome resolution following polyploidization.</title>
        <authorList>
            <person name="Leh Louis V."/>
            <person name="Despons L."/>
            <person name="Friedrich A."/>
            <person name="Martin T."/>
            <person name="Durrens P."/>
            <person name="Casaregola S."/>
            <person name="Neuveglise C."/>
            <person name="Fairhead C."/>
            <person name="Marck C."/>
            <person name="Cruz J.A."/>
            <person name="Straub M.L."/>
            <person name="Kugler V."/>
            <person name="Sacerdot C."/>
            <person name="Uzunov Z."/>
            <person name="Thierry A."/>
            <person name="Weiss S."/>
            <person name="Bleykasten C."/>
            <person name="De Montigny J."/>
            <person name="Jacques N."/>
            <person name="Jung P."/>
            <person name="Lemaire M."/>
            <person name="Mallet S."/>
            <person name="Morel G."/>
            <person name="Richard G.F."/>
            <person name="Sarkar A."/>
            <person name="Savel G."/>
            <person name="Schacherer J."/>
            <person name="Seret M.L."/>
            <person name="Talla E."/>
            <person name="Samson G."/>
            <person name="Jubin C."/>
            <person name="Poulain J."/>
            <person name="Vacherie B."/>
            <person name="Barbe V."/>
            <person name="Pelletier E."/>
            <person name="Sherman D.J."/>
            <person name="Westhof E."/>
            <person name="Weissenbach J."/>
            <person name="Baret P.V."/>
            <person name="Wincker P."/>
            <person name="Gaillardin C."/>
            <person name="Dujon B."/>
            <person name="Souciet J.L."/>
        </authorList>
    </citation>
    <scope>NUCLEOTIDE SEQUENCE [LARGE SCALE GENOMIC DNA]</scope>
    <source>
        <strain evidence="8">CBS 270.75 / DBVPG 7215 / KCTC 17166 / NRRL Y-17582</strain>
    </source>
</reference>
<dbReference type="GO" id="GO:0016279">
    <property type="term" value="F:protein-lysine N-methyltransferase activity"/>
    <property type="evidence" value="ECO:0007669"/>
    <property type="project" value="UniProtKB-UniRule"/>
</dbReference>